<keyword evidence="1" id="KW-1133">Transmembrane helix</keyword>
<keyword evidence="1" id="KW-0472">Membrane</keyword>
<dbReference type="Gramene" id="Psat05G0614600-T1">
    <property type="protein sequence ID" value="KAI5410893.1"/>
    <property type="gene ID" value="KIW84_056146"/>
</dbReference>
<feature type="transmembrane region" description="Helical" evidence="1">
    <location>
        <begin position="119"/>
        <end position="137"/>
    </location>
</feature>
<evidence type="ECO:0000256" key="1">
    <source>
        <dbReference type="SAM" id="Phobius"/>
    </source>
</evidence>
<dbReference type="EMBL" id="JAMSHJ010000005">
    <property type="protein sequence ID" value="KAI5410893.1"/>
    <property type="molecule type" value="Genomic_DNA"/>
</dbReference>
<protein>
    <submittedName>
        <fullName evidence="2">Uncharacterized protein</fullName>
    </submittedName>
</protein>
<accession>A0A9D4WXF8</accession>
<reference evidence="2 3" key="1">
    <citation type="journal article" date="2022" name="Nat. Genet.">
        <title>Improved pea reference genome and pan-genome highlight genomic features and evolutionary characteristics.</title>
        <authorList>
            <person name="Yang T."/>
            <person name="Liu R."/>
            <person name="Luo Y."/>
            <person name="Hu S."/>
            <person name="Wang D."/>
            <person name="Wang C."/>
            <person name="Pandey M.K."/>
            <person name="Ge S."/>
            <person name="Xu Q."/>
            <person name="Li N."/>
            <person name="Li G."/>
            <person name="Huang Y."/>
            <person name="Saxena R.K."/>
            <person name="Ji Y."/>
            <person name="Li M."/>
            <person name="Yan X."/>
            <person name="He Y."/>
            <person name="Liu Y."/>
            <person name="Wang X."/>
            <person name="Xiang C."/>
            <person name="Varshney R.K."/>
            <person name="Ding H."/>
            <person name="Gao S."/>
            <person name="Zong X."/>
        </authorList>
    </citation>
    <scope>NUCLEOTIDE SEQUENCE [LARGE SCALE GENOMIC DNA]</scope>
    <source>
        <strain evidence="2 3">cv. Zhongwan 6</strain>
    </source>
</reference>
<name>A0A9D4WXF8_PEA</name>
<evidence type="ECO:0000313" key="2">
    <source>
        <dbReference type="EMBL" id="KAI5410893.1"/>
    </source>
</evidence>
<keyword evidence="1" id="KW-0812">Transmembrane</keyword>
<keyword evidence="3" id="KW-1185">Reference proteome</keyword>
<feature type="transmembrane region" description="Helical" evidence="1">
    <location>
        <begin position="84"/>
        <end position="107"/>
    </location>
</feature>
<sequence length="153" mass="17079">MIASPFEFKKALPKSSAQALKGVCDIPSSQLPQAIVKEDRLSITIPEDEYRVGLEECNNNLHGKILWPKGISPFSIFYLHKKLAIIWSAQCAIVIHMEIIHLFNAVWMARNNNRFKGKVIPISFSINFIFAASSISGNNTKLALPLGIKDFPV</sequence>
<evidence type="ECO:0000313" key="3">
    <source>
        <dbReference type="Proteomes" id="UP001058974"/>
    </source>
</evidence>
<organism evidence="2 3">
    <name type="scientific">Pisum sativum</name>
    <name type="common">Garden pea</name>
    <name type="synonym">Lathyrus oleraceus</name>
    <dbReference type="NCBI Taxonomy" id="3888"/>
    <lineage>
        <taxon>Eukaryota</taxon>
        <taxon>Viridiplantae</taxon>
        <taxon>Streptophyta</taxon>
        <taxon>Embryophyta</taxon>
        <taxon>Tracheophyta</taxon>
        <taxon>Spermatophyta</taxon>
        <taxon>Magnoliopsida</taxon>
        <taxon>eudicotyledons</taxon>
        <taxon>Gunneridae</taxon>
        <taxon>Pentapetalae</taxon>
        <taxon>rosids</taxon>
        <taxon>fabids</taxon>
        <taxon>Fabales</taxon>
        <taxon>Fabaceae</taxon>
        <taxon>Papilionoideae</taxon>
        <taxon>50 kb inversion clade</taxon>
        <taxon>NPAAA clade</taxon>
        <taxon>Hologalegina</taxon>
        <taxon>IRL clade</taxon>
        <taxon>Fabeae</taxon>
        <taxon>Lathyrus</taxon>
    </lineage>
</organism>
<comment type="caution">
    <text evidence="2">The sequence shown here is derived from an EMBL/GenBank/DDBJ whole genome shotgun (WGS) entry which is preliminary data.</text>
</comment>
<proteinExistence type="predicted"/>
<dbReference type="AlphaFoldDB" id="A0A9D4WXF8"/>
<gene>
    <name evidence="2" type="ORF">KIW84_056146</name>
</gene>
<dbReference type="Proteomes" id="UP001058974">
    <property type="component" value="Chromosome 5"/>
</dbReference>